<dbReference type="RefSeq" id="WP_079384925.1">
    <property type="nucleotide sequence ID" value="NZ_JAMOHT010000025.1"/>
</dbReference>
<dbReference type="Proteomes" id="UP000236021">
    <property type="component" value="Unassembled WGS sequence"/>
</dbReference>
<sequence length="555" mass="62812">MNFSTTTRAKAACDEAFDAGDYWPSLDELSLVEAAVTEASRELQVAREMALMCAFGAMATACQRQVDVKMPTGHTVPTSLMLLTIADSGERKTTTQKHFFRAITELNDAAHRSSETASVEHRVEHQLWTTQKRHLERMYSKHAAQEDEASALAALEKIAEHVRAEPTPARSGKFLYEDTTPQALVQMLYENAPDGCVLTSEANSIFSGKALGELDKLNTLWDGSSVIVDRISREGFVLQNARLTLSLMAQPSVISRFMAKRGEEARGTGFLARFLIAKPRLMAGQRTDQQLSELLRLRSFNARIHELLNSPLLTERQVLSFSEQAKDRWFQYSRFLELQMKENGLYFYLKDHASKLLENTSRLAAIVHTFERTSNNQTEIDCSTLEFCWKFTQHCSKHFIAHLANEPQIVIDANHLAHYLLKLASKQDPFALNKEEKHSRASSNDTRAELPRDLISGARATFTITQLKQFGPSSLRGRANTARLEGAIDLLCKLGHIAKEGSRYRFQESILLRQEPELKNGEIVEVKELPLFNEQEFWTPQRGYGYTAGYYIKVR</sequence>
<protein>
    <submittedName>
        <fullName evidence="1">DUF3987 domain-containing protein</fullName>
    </submittedName>
</protein>
<reference evidence="1 2" key="1">
    <citation type="submission" date="2018-01" db="EMBL/GenBank/DDBJ databases">
        <title>Denitrification phenotypes of diverse strains of Pseudomonas stutzeri.</title>
        <authorList>
            <person name="Milligan D.A."/>
            <person name="Bergaust L."/>
            <person name="Bakken L.R."/>
            <person name="Frostegard A."/>
        </authorList>
    </citation>
    <scope>NUCLEOTIDE SEQUENCE [LARGE SCALE GENOMIC DNA]</scope>
    <source>
        <strain evidence="1 2">ST27MN3</strain>
    </source>
</reference>
<gene>
    <name evidence="1" type="ORF">CXK93_04900</name>
</gene>
<accession>A0ABX4W1R7</accession>
<name>A0ABX4W1R7_9GAMM</name>
<dbReference type="EMBL" id="POUI01000001">
    <property type="protein sequence ID" value="PNF86142.1"/>
    <property type="molecule type" value="Genomic_DNA"/>
</dbReference>
<keyword evidence="2" id="KW-1185">Reference proteome</keyword>
<organism evidence="1 2">
    <name type="scientific">Stutzerimonas decontaminans</name>
    <dbReference type="NCBI Taxonomy" id="3022791"/>
    <lineage>
        <taxon>Bacteria</taxon>
        <taxon>Pseudomonadati</taxon>
        <taxon>Pseudomonadota</taxon>
        <taxon>Gammaproteobacteria</taxon>
        <taxon>Pseudomonadales</taxon>
        <taxon>Pseudomonadaceae</taxon>
        <taxon>Stutzerimonas</taxon>
    </lineage>
</organism>
<evidence type="ECO:0000313" key="1">
    <source>
        <dbReference type="EMBL" id="PNF86142.1"/>
    </source>
</evidence>
<dbReference type="Pfam" id="PF13148">
    <property type="entry name" value="DUF3987"/>
    <property type="match status" value="1"/>
</dbReference>
<comment type="caution">
    <text evidence="1">The sequence shown here is derived from an EMBL/GenBank/DDBJ whole genome shotgun (WGS) entry which is preliminary data.</text>
</comment>
<dbReference type="InterPro" id="IPR025048">
    <property type="entry name" value="DUF3987"/>
</dbReference>
<proteinExistence type="predicted"/>
<evidence type="ECO:0000313" key="2">
    <source>
        <dbReference type="Proteomes" id="UP000236021"/>
    </source>
</evidence>